<dbReference type="AlphaFoldDB" id="A0A2T3MYW8"/>
<dbReference type="SUPFAM" id="SSF81301">
    <property type="entry name" value="Nucleotidyltransferase"/>
    <property type="match status" value="1"/>
</dbReference>
<keyword evidence="3" id="KW-1185">Reference proteome</keyword>
<accession>A0A2T3MYW8</accession>
<dbReference type="InterPro" id="IPR043519">
    <property type="entry name" value="NT_sf"/>
</dbReference>
<dbReference type="Gene3D" id="3.30.460.10">
    <property type="entry name" value="Beta Polymerase, domain 2"/>
    <property type="match status" value="1"/>
</dbReference>
<dbReference type="Proteomes" id="UP000240904">
    <property type="component" value="Unassembled WGS sequence"/>
</dbReference>
<feature type="signal peptide" evidence="1">
    <location>
        <begin position="1"/>
        <end position="23"/>
    </location>
</feature>
<dbReference type="OrthoDB" id="5823369at2"/>
<dbReference type="GO" id="GO:0016740">
    <property type="term" value="F:transferase activity"/>
    <property type="evidence" value="ECO:0007669"/>
    <property type="project" value="UniProtKB-KW"/>
</dbReference>
<organism evidence="2 3">
    <name type="scientific">Photobacterium lipolyticum</name>
    <dbReference type="NCBI Taxonomy" id="266810"/>
    <lineage>
        <taxon>Bacteria</taxon>
        <taxon>Pseudomonadati</taxon>
        <taxon>Pseudomonadota</taxon>
        <taxon>Gammaproteobacteria</taxon>
        <taxon>Vibrionales</taxon>
        <taxon>Vibrionaceae</taxon>
        <taxon>Photobacterium</taxon>
    </lineage>
</organism>
<evidence type="ECO:0000313" key="3">
    <source>
        <dbReference type="Proteomes" id="UP000240904"/>
    </source>
</evidence>
<reference evidence="2 3" key="1">
    <citation type="submission" date="2018-03" db="EMBL/GenBank/DDBJ databases">
        <title>Whole genome sequencing of Histamine producing bacteria.</title>
        <authorList>
            <person name="Butler K."/>
        </authorList>
    </citation>
    <scope>NUCLEOTIDE SEQUENCE [LARGE SCALE GENOMIC DNA]</scope>
    <source>
        <strain evidence="2 3">DSM 16190</strain>
    </source>
</reference>
<keyword evidence="1" id="KW-0732">Signal</keyword>
<gene>
    <name evidence="2" type="ORF">C9I89_10275</name>
</gene>
<proteinExistence type="predicted"/>
<sequence length="260" mass="29408">MDMKAVVRTCFVLLFVFSRSSVAAPQTSHLESEYVLFSQQTQESKKSFQRSLSGLYSIDSWKEADIAQPYRDFTQLYQAATLAQLELETLMSEVALVTNTQPIIPGVKSEHRAKQKIDTELKGEAHKITDLARCSLVATDIPGLVQAFELLNNEVSVVAVKNRFKSPTASGYRDLKMLVRLPKSQMVAEIQLHLDAISTIKNGAEHEIYEQIQTIERIGLKNDRTLSEFELAQIAQLRTKSLNLYQDAWQHYLRPEAMAS</sequence>
<comment type="caution">
    <text evidence="2">The sequence shown here is derived from an EMBL/GenBank/DDBJ whole genome shotgun (WGS) entry which is preliminary data.</text>
</comment>
<protein>
    <submittedName>
        <fullName evidence="2">Phosphoribosylglycinamide formyltransferase</fullName>
    </submittedName>
</protein>
<name>A0A2T3MYW8_9GAMM</name>
<feature type="chain" id="PRO_5015439582" evidence="1">
    <location>
        <begin position="24"/>
        <end position="260"/>
    </location>
</feature>
<keyword evidence="2" id="KW-0808">Transferase</keyword>
<evidence type="ECO:0000256" key="1">
    <source>
        <dbReference type="SAM" id="SignalP"/>
    </source>
</evidence>
<evidence type="ECO:0000313" key="2">
    <source>
        <dbReference type="EMBL" id="PSW05165.1"/>
    </source>
</evidence>
<dbReference type="EMBL" id="PYMC01000006">
    <property type="protein sequence ID" value="PSW05165.1"/>
    <property type="molecule type" value="Genomic_DNA"/>
</dbReference>